<evidence type="ECO:0000313" key="4">
    <source>
        <dbReference type="EMBL" id="QDV22038.1"/>
    </source>
</evidence>
<feature type="domain" description="DUF1553" evidence="3">
    <location>
        <begin position="501"/>
        <end position="724"/>
    </location>
</feature>
<dbReference type="Gene3D" id="2.60.40.1080">
    <property type="match status" value="1"/>
</dbReference>
<name>A0A518G0A6_9BACT</name>
<gene>
    <name evidence="4" type="ORF">Q31a_03170</name>
</gene>
<evidence type="ECO:0000313" key="5">
    <source>
        <dbReference type="Proteomes" id="UP000318017"/>
    </source>
</evidence>
<dbReference type="PANTHER" id="PTHR35889:SF3">
    <property type="entry name" value="F-BOX DOMAIN-CONTAINING PROTEIN"/>
    <property type="match status" value="1"/>
</dbReference>
<dbReference type="KEGG" id="ahel:Q31a_03170"/>
<evidence type="ECO:0000259" key="3">
    <source>
        <dbReference type="Pfam" id="PF07587"/>
    </source>
</evidence>
<organism evidence="4 5">
    <name type="scientific">Aureliella helgolandensis</name>
    <dbReference type="NCBI Taxonomy" id="2527968"/>
    <lineage>
        <taxon>Bacteria</taxon>
        <taxon>Pseudomonadati</taxon>
        <taxon>Planctomycetota</taxon>
        <taxon>Planctomycetia</taxon>
        <taxon>Pirellulales</taxon>
        <taxon>Pirellulaceae</taxon>
        <taxon>Aureliella</taxon>
    </lineage>
</organism>
<dbReference type="PANTHER" id="PTHR35889">
    <property type="entry name" value="CYCLOINULO-OLIGOSACCHARIDE FRUCTANOTRANSFERASE-RELATED"/>
    <property type="match status" value="1"/>
</dbReference>
<evidence type="ECO:0000259" key="1">
    <source>
        <dbReference type="Pfam" id="PF02368"/>
    </source>
</evidence>
<feature type="domain" description="DUF1549" evidence="2">
    <location>
        <begin position="266"/>
        <end position="447"/>
    </location>
</feature>
<dbReference type="RefSeq" id="WP_145072939.1">
    <property type="nucleotide sequence ID" value="NZ_CP036298.1"/>
</dbReference>
<dbReference type="OrthoDB" id="289126at2"/>
<dbReference type="EMBL" id="CP036298">
    <property type="protein sequence ID" value="QDV22038.1"/>
    <property type="molecule type" value="Genomic_DNA"/>
</dbReference>
<keyword evidence="5" id="KW-1185">Reference proteome</keyword>
<reference evidence="4 5" key="1">
    <citation type="submission" date="2019-02" db="EMBL/GenBank/DDBJ databases">
        <title>Deep-cultivation of Planctomycetes and their phenomic and genomic characterization uncovers novel biology.</title>
        <authorList>
            <person name="Wiegand S."/>
            <person name="Jogler M."/>
            <person name="Boedeker C."/>
            <person name="Pinto D."/>
            <person name="Vollmers J."/>
            <person name="Rivas-Marin E."/>
            <person name="Kohn T."/>
            <person name="Peeters S.H."/>
            <person name="Heuer A."/>
            <person name="Rast P."/>
            <person name="Oberbeckmann S."/>
            <person name="Bunk B."/>
            <person name="Jeske O."/>
            <person name="Meyerdierks A."/>
            <person name="Storesund J.E."/>
            <person name="Kallscheuer N."/>
            <person name="Luecker S."/>
            <person name="Lage O.M."/>
            <person name="Pohl T."/>
            <person name="Merkel B.J."/>
            <person name="Hornburger P."/>
            <person name="Mueller R.-W."/>
            <person name="Bruemmer F."/>
            <person name="Labrenz M."/>
            <person name="Spormann A.M."/>
            <person name="Op den Camp H."/>
            <person name="Overmann J."/>
            <person name="Amann R."/>
            <person name="Jetten M.S.M."/>
            <person name="Mascher T."/>
            <person name="Medema M.H."/>
            <person name="Devos D.P."/>
            <person name="Kaster A.-K."/>
            <person name="Ovreas L."/>
            <person name="Rohde M."/>
            <person name="Galperin M.Y."/>
            <person name="Jogler C."/>
        </authorList>
    </citation>
    <scope>NUCLEOTIDE SEQUENCE [LARGE SCALE GENOMIC DNA]</scope>
    <source>
        <strain evidence="4 5">Q31a</strain>
    </source>
</reference>
<evidence type="ECO:0008006" key="6">
    <source>
        <dbReference type="Google" id="ProtNLM"/>
    </source>
</evidence>
<protein>
    <recommendedName>
        <fullName evidence="6">Bacterial Ig-like domain (Group 2)</fullName>
    </recommendedName>
</protein>
<accession>A0A518G0A6</accession>
<dbReference type="InterPro" id="IPR022655">
    <property type="entry name" value="DUF1553"/>
</dbReference>
<dbReference type="Proteomes" id="UP000318017">
    <property type="component" value="Chromosome"/>
</dbReference>
<dbReference type="AlphaFoldDB" id="A0A518G0A6"/>
<dbReference type="InterPro" id="IPR003343">
    <property type="entry name" value="Big_2"/>
</dbReference>
<feature type="domain" description="BIG2" evidence="1">
    <location>
        <begin position="166"/>
        <end position="233"/>
    </location>
</feature>
<dbReference type="Pfam" id="PF02368">
    <property type="entry name" value="Big_2"/>
    <property type="match status" value="1"/>
</dbReference>
<dbReference type="InterPro" id="IPR011444">
    <property type="entry name" value="DUF1549"/>
</dbReference>
<evidence type="ECO:0000259" key="2">
    <source>
        <dbReference type="Pfam" id="PF07583"/>
    </source>
</evidence>
<dbReference type="Pfam" id="PF07587">
    <property type="entry name" value="PSD1"/>
    <property type="match status" value="1"/>
</dbReference>
<proteinExistence type="predicted"/>
<sequence>MSQPPDRIAAVLTRRKPLAGLAMLAGIILCALAVQAAEPRLDERPGASSETNPPLKFELDIQPILTARGCNAGPCHGKARGQNGFELSLLGFDANMDYDSIVKNTRGRRLSPAAPHESLLLTKATGQLPHGGGIRFTEEDEDYQLLLSWIRSGTQRTTPTDPVLVSIQTSPDPHSLQAGQAQALTVTATYSDGSTRDVTRMCAYQSNEAAVVSVDANGQLQAGMLPGEATIMARYMGMIATWSTAVPRPDKIEPERYEELPRANFIDSLVHQKLATLNILPSDPCTDTQYLRRVYLDAIGRLPTADEITRFLQDADPEKRSRWVTEVLNRPEYADFWANKWADLLRPNPYRVGIKTTYSLDSWLRSAFRRNLPHDEFARQLVTAQGSTWRNGAVTIFRDRRSPDEITTMVSQLFLGLRMECAKCHQHPFEIYGQADFYGMAAHFAKVGYKGTGLSPPISGSEEIVFNKSRGEVRHPLTGEVLPPKPLFGEVAELAEDEDPRIALADWMTAPENPTFARVAVNRLWAELMGVGIVDPVDDLRATNPPSNEPLLTALAKHFQDVGYDNKQLLHTILTSQTYALSSQPNATNLADNRNFSRHYRKRLRAEVVSDALSDITGQPESFSGLPSSTRAMELWTVRASSELLDAFGRPDPNQDPPCERATSATMTQALHLMNANHIQNRITSDGGRCQALAASDRDAESIVQELYLTIFSRPADAAEVTALLPEFSAPDVDRRKLIEDLMWSMVNSPEFLYLD</sequence>
<dbReference type="Pfam" id="PF07583">
    <property type="entry name" value="PSCyt2"/>
    <property type="match status" value="1"/>
</dbReference>